<dbReference type="EMBL" id="ABCS01000101">
    <property type="protein sequence ID" value="EDM75161.1"/>
    <property type="molecule type" value="Genomic_DNA"/>
</dbReference>
<name>A6GG33_9BACT</name>
<proteinExistence type="predicted"/>
<sequence length="271" mass="28624">MAALLAGPLGCVRGPEGPPTARQTAENTEVVAPPAVDASPPRLVIETRGGCAFVAAEGTPAITSDGSVVAVPYARHRAHGISAGSLALHWIEVDSGERVRTDVLVEDHDSVEDDETRDCAEVPEEVAGRVRATNQALAERDWRRMERLMPAALGEPPQFEVFADDDQGSTSLHSLWGDRRSGTVVFVLAASAFDDLSCTPCFPVRVQRGSSEELERAWATTCPAVGVEPDPCMTRGLRESEGFSPFSIAMPRGSPPSPASTRPSPPAACGG</sequence>
<reference evidence="2 3" key="1">
    <citation type="submission" date="2007-06" db="EMBL/GenBank/DDBJ databases">
        <authorList>
            <person name="Shimkets L."/>
            <person name="Ferriera S."/>
            <person name="Johnson J."/>
            <person name="Kravitz S."/>
            <person name="Beeson K."/>
            <person name="Sutton G."/>
            <person name="Rogers Y.-H."/>
            <person name="Friedman R."/>
            <person name="Frazier M."/>
            <person name="Venter J.C."/>
        </authorList>
    </citation>
    <scope>NUCLEOTIDE SEQUENCE [LARGE SCALE GENOMIC DNA]</scope>
    <source>
        <strain evidence="2 3">SIR-1</strain>
    </source>
</reference>
<evidence type="ECO:0000313" key="2">
    <source>
        <dbReference type="EMBL" id="EDM75161.1"/>
    </source>
</evidence>
<dbReference type="Proteomes" id="UP000005801">
    <property type="component" value="Unassembled WGS sequence"/>
</dbReference>
<dbReference type="AlphaFoldDB" id="A6GG33"/>
<feature type="compositionally biased region" description="Pro residues" evidence="1">
    <location>
        <begin position="253"/>
        <end position="271"/>
    </location>
</feature>
<feature type="region of interest" description="Disordered" evidence="1">
    <location>
        <begin position="1"/>
        <end position="27"/>
    </location>
</feature>
<feature type="region of interest" description="Disordered" evidence="1">
    <location>
        <begin position="244"/>
        <end position="271"/>
    </location>
</feature>
<evidence type="ECO:0000256" key="1">
    <source>
        <dbReference type="SAM" id="MobiDB-lite"/>
    </source>
</evidence>
<gene>
    <name evidence="2" type="ORF">PPSIR1_08017</name>
</gene>
<comment type="caution">
    <text evidence="2">The sequence shown here is derived from an EMBL/GenBank/DDBJ whole genome shotgun (WGS) entry which is preliminary data.</text>
</comment>
<protein>
    <submittedName>
        <fullName evidence="2">Uncharacterized protein</fullName>
    </submittedName>
</protein>
<keyword evidence="3" id="KW-1185">Reference proteome</keyword>
<evidence type="ECO:0000313" key="3">
    <source>
        <dbReference type="Proteomes" id="UP000005801"/>
    </source>
</evidence>
<accession>A6GG33</accession>
<organism evidence="2 3">
    <name type="scientific">Plesiocystis pacifica SIR-1</name>
    <dbReference type="NCBI Taxonomy" id="391625"/>
    <lineage>
        <taxon>Bacteria</taxon>
        <taxon>Pseudomonadati</taxon>
        <taxon>Myxococcota</taxon>
        <taxon>Polyangia</taxon>
        <taxon>Nannocystales</taxon>
        <taxon>Nannocystaceae</taxon>
        <taxon>Plesiocystis</taxon>
    </lineage>
</organism>